<evidence type="ECO:0000313" key="1">
    <source>
        <dbReference type="EMBL" id="CAF4287336.1"/>
    </source>
</evidence>
<organism evidence="1 2">
    <name type="scientific">Rotaria sordida</name>
    <dbReference type="NCBI Taxonomy" id="392033"/>
    <lineage>
        <taxon>Eukaryota</taxon>
        <taxon>Metazoa</taxon>
        <taxon>Spiralia</taxon>
        <taxon>Gnathifera</taxon>
        <taxon>Rotifera</taxon>
        <taxon>Eurotatoria</taxon>
        <taxon>Bdelloidea</taxon>
        <taxon>Philodinida</taxon>
        <taxon>Philodinidae</taxon>
        <taxon>Rotaria</taxon>
    </lineage>
</organism>
<protein>
    <submittedName>
        <fullName evidence="1">Uncharacterized protein</fullName>
    </submittedName>
</protein>
<dbReference type="AlphaFoldDB" id="A0A820H5H9"/>
<sequence length="43" mass="4935">DLFIYSGFLNYDDILAHPYPHPMYVGATTMIQGKRQCINDDVT</sequence>
<dbReference type="Proteomes" id="UP000663823">
    <property type="component" value="Unassembled WGS sequence"/>
</dbReference>
<comment type="caution">
    <text evidence="1">The sequence shown here is derived from an EMBL/GenBank/DDBJ whole genome shotgun (WGS) entry which is preliminary data.</text>
</comment>
<evidence type="ECO:0000313" key="2">
    <source>
        <dbReference type="Proteomes" id="UP000663823"/>
    </source>
</evidence>
<accession>A0A820H5H9</accession>
<name>A0A820H5H9_9BILA</name>
<proteinExistence type="predicted"/>
<reference evidence="1" key="1">
    <citation type="submission" date="2021-02" db="EMBL/GenBank/DDBJ databases">
        <authorList>
            <person name="Nowell W R."/>
        </authorList>
    </citation>
    <scope>NUCLEOTIDE SEQUENCE</scope>
</reference>
<feature type="non-terminal residue" evidence="1">
    <location>
        <position position="1"/>
    </location>
</feature>
<gene>
    <name evidence="1" type="ORF">OTI717_LOCUS41624</name>
</gene>
<dbReference type="EMBL" id="CAJOAX010042854">
    <property type="protein sequence ID" value="CAF4287336.1"/>
    <property type="molecule type" value="Genomic_DNA"/>
</dbReference>